<dbReference type="EMBL" id="ABJB010677225">
    <property type="status" value="NOT_ANNOTATED_CDS"/>
    <property type="molecule type" value="Genomic_DNA"/>
</dbReference>
<name>B7PT29_IXOSC</name>
<evidence type="ECO:0000313" key="2">
    <source>
        <dbReference type="EMBL" id="EEC09751.1"/>
    </source>
</evidence>
<proteinExistence type="predicted"/>
<feature type="non-terminal residue" evidence="2">
    <location>
        <position position="75"/>
    </location>
</feature>
<dbReference type="AlphaFoldDB" id="B7PT29"/>
<evidence type="ECO:0000313" key="4">
    <source>
        <dbReference type="Proteomes" id="UP000001555"/>
    </source>
</evidence>
<reference evidence="2 4" key="1">
    <citation type="submission" date="2008-03" db="EMBL/GenBank/DDBJ databases">
        <title>Annotation of Ixodes scapularis.</title>
        <authorList>
            <consortium name="Ixodes scapularis Genome Project Consortium"/>
            <person name="Caler E."/>
            <person name="Hannick L.I."/>
            <person name="Bidwell S."/>
            <person name="Joardar V."/>
            <person name="Thiagarajan M."/>
            <person name="Amedeo P."/>
            <person name="Galinsky K.J."/>
            <person name="Schobel S."/>
            <person name="Inman J."/>
            <person name="Hostetler J."/>
            <person name="Miller J."/>
            <person name="Hammond M."/>
            <person name="Megy K."/>
            <person name="Lawson D."/>
            <person name="Kodira C."/>
            <person name="Sutton G."/>
            <person name="Meyer J."/>
            <person name="Hill C.A."/>
            <person name="Birren B."/>
            <person name="Nene V."/>
            <person name="Collins F."/>
            <person name="Alarcon-Chaidez F."/>
            <person name="Wikel S."/>
            <person name="Strausberg R."/>
        </authorList>
    </citation>
    <scope>NUCLEOTIDE SEQUENCE [LARGE SCALE GENOMIC DNA]</scope>
    <source>
        <strain evidence="4">Wikel</strain>
        <strain evidence="2">Wikel colony</strain>
    </source>
</reference>
<sequence length="75" mass="8197">VVGGHFRVRRVAWSRRLGRVTVGARPRRIDGRPQMSALGDAFEHGASAAVGHAEERRGGRPWIPADKRGPKFSGL</sequence>
<feature type="non-terminal residue" evidence="2">
    <location>
        <position position="1"/>
    </location>
</feature>
<dbReference type="HOGENOM" id="CLU_2678071_0_0_1"/>
<dbReference type="VEuPathDB" id="VectorBase:ISCI007856"/>
<organism>
    <name type="scientific">Ixodes scapularis</name>
    <name type="common">Black-legged tick</name>
    <name type="synonym">Deer tick</name>
    <dbReference type="NCBI Taxonomy" id="6945"/>
    <lineage>
        <taxon>Eukaryota</taxon>
        <taxon>Metazoa</taxon>
        <taxon>Ecdysozoa</taxon>
        <taxon>Arthropoda</taxon>
        <taxon>Chelicerata</taxon>
        <taxon>Arachnida</taxon>
        <taxon>Acari</taxon>
        <taxon>Parasitiformes</taxon>
        <taxon>Ixodida</taxon>
        <taxon>Ixodoidea</taxon>
        <taxon>Ixodidae</taxon>
        <taxon>Ixodinae</taxon>
        <taxon>Ixodes</taxon>
    </lineage>
</organism>
<dbReference type="Proteomes" id="UP000001555">
    <property type="component" value="Unassembled WGS sequence"/>
</dbReference>
<protein>
    <submittedName>
        <fullName evidence="2 3">Uncharacterized protein</fullName>
    </submittedName>
</protein>
<evidence type="ECO:0000313" key="3">
    <source>
        <dbReference type="EnsemblMetazoa" id="ISCW007856-PA"/>
    </source>
</evidence>
<dbReference type="PaxDb" id="6945-B7PT29"/>
<dbReference type="EnsemblMetazoa" id="ISCW007856-RA">
    <property type="protein sequence ID" value="ISCW007856-PA"/>
    <property type="gene ID" value="ISCW007856"/>
</dbReference>
<gene>
    <name evidence="2" type="ORF">IscW_ISCW007856</name>
</gene>
<dbReference type="VEuPathDB" id="VectorBase:ISCW007856"/>
<evidence type="ECO:0000256" key="1">
    <source>
        <dbReference type="SAM" id="MobiDB-lite"/>
    </source>
</evidence>
<accession>B7PT29</accession>
<reference evidence="3" key="2">
    <citation type="submission" date="2020-05" db="UniProtKB">
        <authorList>
            <consortium name="EnsemblMetazoa"/>
        </authorList>
    </citation>
    <scope>IDENTIFICATION</scope>
    <source>
        <strain evidence="3">wikel</strain>
    </source>
</reference>
<dbReference type="InParanoid" id="B7PT29"/>
<feature type="region of interest" description="Disordered" evidence="1">
    <location>
        <begin position="46"/>
        <end position="75"/>
    </location>
</feature>
<keyword evidence="4" id="KW-1185">Reference proteome</keyword>
<dbReference type="EMBL" id="DS782921">
    <property type="protein sequence ID" value="EEC09751.1"/>
    <property type="molecule type" value="Genomic_DNA"/>
</dbReference>